<organism evidence="1 2">
    <name type="scientific">Phytophthora fragariae</name>
    <dbReference type="NCBI Taxonomy" id="53985"/>
    <lineage>
        <taxon>Eukaryota</taxon>
        <taxon>Sar</taxon>
        <taxon>Stramenopiles</taxon>
        <taxon>Oomycota</taxon>
        <taxon>Peronosporomycetes</taxon>
        <taxon>Peronosporales</taxon>
        <taxon>Peronosporaceae</taxon>
        <taxon>Phytophthora</taxon>
    </lineage>
</organism>
<dbReference type="Proteomes" id="UP000488956">
    <property type="component" value="Unassembled WGS sequence"/>
</dbReference>
<sequence>MSTGHNRGGPTLGLEKFMTRDGEYPMWKDKSLAYIKELDSAYERGLLEKEQGPATVRMVDFLDSHPKEPVISISKETSK</sequence>
<feature type="non-terminal residue" evidence="1">
    <location>
        <position position="79"/>
    </location>
</feature>
<dbReference type="AlphaFoldDB" id="A0A6G0JIX9"/>
<reference evidence="1 2" key="1">
    <citation type="submission" date="2018-09" db="EMBL/GenBank/DDBJ databases">
        <title>Genomic investigation of the strawberry pathogen Phytophthora fragariae indicates pathogenicity is determined by transcriptional variation in three key races.</title>
        <authorList>
            <person name="Adams T.M."/>
            <person name="Armitage A.D."/>
            <person name="Sobczyk M.K."/>
            <person name="Bates H.J."/>
            <person name="Dunwell J.M."/>
            <person name="Nellist C.F."/>
            <person name="Harrison R.J."/>
        </authorList>
    </citation>
    <scope>NUCLEOTIDE SEQUENCE [LARGE SCALE GENOMIC DNA]</scope>
    <source>
        <strain evidence="1 2">ONT-3</strain>
    </source>
</reference>
<comment type="caution">
    <text evidence="1">The sequence shown here is derived from an EMBL/GenBank/DDBJ whole genome shotgun (WGS) entry which is preliminary data.</text>
</comment>
<name>A0A6G0JIX9_9STRA</name>
<dbReference type="EMBL" id="QXFX01006333">
    <property type="protein sequence ID" value="KAE9058732.1"/>
    <property type="molecule type" value="Genomic_DNA"/>
</dbReference>
<accession>A0A6G0JIX9</accession>
<protein>
    <submittedName>
        <fullName evidence="1">Uncharacterized protein</fullName>
    </submittedName>
</protein>
<gene>
    <name evidence="1" type="ORF">PF010_g30890</name>
</gene>
<evidence type="ECO:0000313" key="2">
    <source>
        <dbReference type="Proteomes" id="UP000488956"/>
    </source>
</evidence>
<proteinExistence type="predicted"/>
<evidence type="ECO:0000313" key="1">
    <source>
        <dbReference type="EMBL" id="KAE9058732.1"/>
    </source>
</evidence>